<reference evidence="1 2" key="1">
    <citation type="submission" date="2018-06" db="EMBL/GenBank/DDBJ databases">
        <authorList>
            <consortium name="Pathogen Informatics"/>
            <person name="Doyle S."/>
        </authorList>
    </citation>
    <scope>NUCLEOTIDE SEQUENCE [LARGE SCALE GENOMIC DNA]</scope>
    <source>
        <strain evidence="1 2">NCTC11388</strain>
    </source>
</reference>
<evidence type="ECO:0008006" key="3">
    <source>
        <dbReference type="Google" id="ProtNLM"/>
    </source>
</evidence>
<accession>A0A380CWE6</accession>
<dbReference type="Proteomes" id="UP000254893">
    <property type="component" value="Unassembled WGS sequence"/>
</dbReference>
<gene>
    <name evidence="1" type="ORF">NCTC11388_04859</name>
</gene>
<protein>
    <recommendedName>
        <fullName evidence="3">Lipocalin-like domain-containing protein</fullName>
    </recommendedName>
</protein>
<dbReference type="EMBL" id="UGYW01000002">
    <property type="protein sequence ID" value="SUJ30743.1"/>
    <property type="molecule type" value="Genomic_DNA"/>
</dbReference>
<evidence type="ECO:0000313" key="1">
    <source>
        <dbReference type="EMBL" id="SUJ30743.1"/>
    </source>
</evidence>
<evidence type="ECO:0000313" key="2">
    <source>
        <dbReference type="Proteomes" id="UP000254893"/>
    </source>
</evidence>
<proteinExistence type="predicted"/>
<dbReference type="AlphaFoldDB" id="A0A380CWE6"/>
<organism evidence="1 2">
    <name type="scientific">Sphingobacterium spiritivorum</name>
    <name type="common">Flavobacterium spiritivorum</name>
    <dbReference type="NCBI Taxonomy" id="258"/>
    <lineage>
        <taxon>Bacteria</taxon>
        <taxon>Pseudomonadati</taxon>
        <taxon>Bacteroidota</taxon>
        <taxon>Sphingobacteriia</taxon>
        <taxon>Sphingobacteriales</taxon>
        <taxon>Sphingobacteriaceae</taxon>
        <taxon>Sphingobacterium</taxon>
    </lineage>
</organism>
<sequence length="136" mass="15714">MILTHYLLFLFNLSFIPHSNNHIVQQKHDIQKKWKIVSEEITYLNPDHSKNEGLRGRTDYSRSEKDTIHFLPNGKLNSGEGNGSYTISQDTIHLNIGQQKSSFAYQISDSTLSMSQDYKTPSYLKRVTLNLKVLQK</sequence>
<name>A0A380CWE6_SPHSI</name>
<dbReference type="RefSeq" id="WP_115171942.1">
    <property type="nucleotide sequence ID" value="NZ_UGYW01000002.1"/>
</dbReference>